<keyword evidence="2" id="KW-1185">Reference proteome</keyword>
<gene>
    <name evidence="1" type="ORF">TIFTF001_025123</name>
</gene>
<accession>A0AA88APG3</accession>
<dbReference type="EMBL" id="BTGU01000061">
    <property type="protein sequence ID" value="GMN56010.1"/>
    <property type="molecule type" value="Genomic_DNA"/>
</dbReference>
<sequence>MGKEGFEHLTSWFVATCSNPLSYMPHPVSTGSVPGSTLKKGTFPLPSRFGLKRCESTSLSNKNGAFQGVKWERRDFIIEDLPYSIVTAVEFNHQVWDELVWFLYA</sequence>
<evidence type="ECO:0000313" key="2">
    <source>
        <dbReference type="Proteomes" id="UP001187192"/>
    </source>
</evidence>
<dbReference type="AlphaFoldDB" id="A0AA88APG3"/>
<dbReference type="Proteomes" id="UP001187192">
    <property type="component" value="Unassembled WGS sequence"/>
</dbReference>
<name>A0AA88APG3_FICCA</name>
<protein>
    <submittedName>
        <fullName evidence="1">Uncharacterized protein</fullName>
    </submittedName>
</protein>
<evidence type="ECO:0000313" key="1">
    <source>
        <dbReference type="EMBL" id="GMN56010.1"/>
    </source>
</evidence>
<reference evidence="1" key="1">
    <citation type="submission" date="2023-07" db="EMBL/GenBank/DDBJ databases">
        <title>draft genome sequence of fig (Ficus carica).</title>
        <authorList>
            <person name="Takahashi T."/>
            <person name="Nishimura K."/>
        </authorList>
    </citation>
    <scope>NUCLEOTIDE SEQUENCE</scope>
</reference>
<comment type="caution">
    <text evidence="1">The sequence shown here is derived from an EMBL/GenBank/DDBJ whole genome shotgun (WGS) entry which is preliminary data.</text>
</comment>
<proteinExistence type="predicted"/>
<organism evidence="1 2">
    <name type="scientific">Ficus carica</name>
    <name type="common">Common fig</name>
    <dbReference type="NCBI Taxonomy" id="3494"/>
    <lineage>
        <taxon>Eukaryota</taxon>
        <taxon>Viridiplantae</taxon>
        <taxon>Streptophyta</taxon>
        <taxon>Embryophyta</taxon>
        <taxon>Tracheophyta</taxon>
        <taxon>Spermatophyta</taxon>
        <taxon>Magnoliopsida</taxon>
        <taxon>eudicotyledons</taxon>
        <taxon>Gunneridae</taxon>
        <taxon>Pentapetalae</taxon>
        <taxon>rosids</taxon>
        <taxon>fabids</taxon>
        <taxon>Rosales</taxon>
        <taxon>Moraceae</taxon>
        <taxon>Ficeae</taxon>
        <taxon>Ficus</taxon>
    </lineage>
</organism>